<feature type="region of interest" description="Disordered" evidence="1">
    <location>
        <begin position="1"/>
        <end position="93"/>
    </location>
</feature>
<reference evidence="2" key="1">
    <citation type="submission" date="2023-03" db="EMBL/GenBank/DDBJ databases">
        <title>Massive genome expansion in bonnet fungi (Mycena s.s.) driven by repeated elements and novel gene families across ecological guilds.</title>
        <authorList>
            <consortium name="Lawrence Berkeley National Laboratory"/>
            <person name="Harder C.B."/>
            <person name="Miyauchi S."/>
            <person name="Viragh M."/>
            <person name="Kuo A."/>
            <person name="Thoen E."/>
            <person name="Andreopoulos B."/>
            <person name="Lu D."/>
            <person name="Skrede I."/>
            <person name="Drula E."/>
            <person name="Henrissat B."/>
            <person name="Morin E."/>
            <person name="Kohler A."/>
            <person name="Barry K."/>
            <person name="LaButti K."/>
            <person name="Morin E."/>
            <person name="Salamov A."/>
            <person name="Lipzen A."/>
            <person name="Mereny Z."/>
            <person name="Hegedus B."/>
            <person name="Baldrian P."/>
            <person name="Stursova M."/>
            <person name="Weitz H."/>
            <person name="Taylor A."/>
            <person name="Grigoriev I.V."/>
            <person name="Nagy L.G."/>
            <person name="Martin F."/>
            <person name="Kauserud H."/>
        </authorList>
    </citation>
    <scope>NUCLEOTIDE SEQUENCE</scope>
    <source>
        <strain evidence="2">CBHHK182m</strain>
    </source>
</reference>
<feature type="compositionally biased region" description="Basic and acidic residues" evidence="1">
    <location>
        <begin position="42"/>
        <end position="51"/>
    </location>
</feature>
<dbReference type="Proteomes" id="UP001215598">
    <property type="component" value="Unassembled WGS sequence"/>
</dbReference>
<proteinExistence type="predicted"/>
<comment type="caution">
    <text evidence="2">The sequence shown here is derived from an EMBL/GenBank/DDBJ whole genome shotgun (WGS) entry which is preliminary data.</text>
</comment>
<dbReference type="EMBL" id="JARKIB010000130">
    <property type="protein sequence ID" value="KAJ7734806.1"/>
    <property type="molecule type" value="Genomic_DNA"/>
</dbReference>
<feature type="compositionally biased region" description="Polar residues" evidence="1">
    <location>
        <begin position="32"/>
        <end position="41"/>
    </location>
</feature>
<sequence length="164" mass="18244">MAADRRGESNPALLQPTYMMFGGSERRESNPVLPSTTWNSEHSLRVGEFGHGESNPARTPPTPFFNRLGGKPGKRKGVAVQREPDPSDPATCNLRLEEYGSKGSVLCLRAMKTKNHQDIQRIRTRGSNPVFLLASVNRGTISDGKRVPYTISELFTFLKAWIDE</sequence>
<accession>A0AAD7I4D7</accession>
<evidence type="ECO:0000313" key="3">
    <source>
        <dbReference type="Proteomes" id="UP001215598"/>
    </source>
</evidence>
<name>A0AAD7I4D7_9AGAR</name>
<protein>
    <submittedName>
        <fullName evidence="2">Uncharacterized protein</fullName>
    </submittedName>
</protein>
<evidence type="ECO:0000313" key="2">
    <source>
        <dbReference type="EMBL" id="KAJ7734806.1"/>
    </source>
</evidence>
<organism evidence="2 3">
    <name type="scientific">Mycena metata</name>
    <dbReference type="NCBI Taxonomy" id="1033252"/>
    <lineage>
        <taxon>Eukaryota</taxon>
        <taxon>Fungi</taxon>
        <taxon>Dikarya</taxon>
        <taxon>Basidiomycota</taxon>
        <taxon>Agaricomycotina</taxon>
        <taxon>Agaricomycetes</taxon>
        <taxon>Agaricomycetidae</taxon>
        <taxon>Agaricales</taxon>
        <taxon>Marasmiineae</taxon>
        <taxon>Mycenaceae</taxon>
        <taxon>Mycena</taxon>
    </lineage>
</organism>
<gene>
    <name evidence="2" type="ORF">B0H16DRAFT_1467361</name>
</gene>
<evidence type="ECO:0000256" key="1">
    <source>
        <dbReference type="SAM" id="MobiDB-lite"/>
    </source>
</evidence>
<dbReference type="AlphaFoldDB" id="A0AAD7I4D7"/>
<keyword evidence="3" id="KW-1185">Reference proteome</keyword>